<evidence type="ECO:0000256" key="11">
    <source>
        <dbReference type="ARBA" id="ARBA00022840"/>
    </source>
</evidence>
<dbReference type="Proteomes" id="UP000242662">
    <property type="component" value="Unassembled WGS sequence"/>
</dbReference>
<evidence type="ECO:0000256" key="15">
    <source>
        <dbReference type="ARBA" id="ARBA00040883"/>
    </source>
</evidence>
<feature type="active site" description="Proton acceptor" evidence="16">
    <location>
        <position position="109"/>
    </location>
</feature>
<dbReference type="STRING" id="1464122.SAMN05421737_11366"/>
<organism evidence="17 18">
    <name type="scientific">Shouchella lonarensis</name>
    <dbReference type="NCBI Taxonomy" id="1464122"/>
    <lineage>
        <taxon>Bacteria</taxon>
        <taxon>Bacillati</taxon>
        <taxon>Bacillota</taxon>
        <taxon>Bacilli</taxon>
        <taxon>Bacillales</taxon>
        <taxon>Bacillaceae</taxon>
        <taxon>Shouchella</taxon>
    </lineage>
</organism>
<dbReference type="OrthoDB" id="9804707at2"/>
<evidence type="ECO:0000256" key="12">
    <source>
        <dbReference type="ARBA" id="ARBA00022958"/>
    </source>
</evidence>
<dbReference type="InterPro" id="IPR004619">
    <property type="entry name" value="Type_III_PanK"/>
</dbReference>
<evidence type="ECO:0000313" key="18">
    <source>
        <dbReference type="Proteomes" id="UP000242662"/>
    </source>
</evidence>
<keyword evidence="12 16" id="KW-0630">Potassium</keyword>
<dbReference type="UniPathway" id="UPA00241">
    <property type="reaction ID" value="UER00352"/>
</dbReference>
<evidence type="ECO:0000256" key="7">
    <source>
        <dbReference type="ARBA" id="ARBA00022490"/>
    </source>
</evidence>
<keyword evidence="9 16" id="KW-0547">Nucleotide-binding</keyword>
<evidence type="ECO:0000256" key="2">
    <source>
        <dbReference type="ARBA" id="ARBA00001958"/>
    </source>
</evidence>
<keyword evidence="7 16" id="KW-0963">Cytoplasm</keyword>
<keyword evidence="18" id="KW-1185">Reference proteome</keyword>
<dbReference type="EC" id="2.7.1.33" evidence="6 16"/>
<feature type="binding site" evidence="16">
    <location>
        <begin position="107"/>
        <end position="110"/>
    </location>
    <ligand>
        <name>substrate</name>
    </ligand>
</feature>
<evidence type="ECO:0000256" key="3">
    <source>
        <dbReference type="ARBA" id="ARBA00004496"/>
    </source>
</evidence>
<evidence type="ECO:0000256" key="4">
    <source>
        <dbReference type="ARBA" id="ARBA00005225"/>
    </source>
</evidence>
<comment type="subunit">
    <text evidence="5 16">Homodimer.</text>
</comment>
<feature type="binding site" evidence="16">
    <location>
        <position position="184"/>
    </location>
    <ligand>
        <name>substrate</name>
    </ligand>
</feature>
<feature type="binding site" evidence="16">
    <location>
        <begin position="6"/>
        <end position="13"/>
    </location>
    <ligand>
        <name>ATP</name>
        <dbReference type="ChEBI" id="CHEBI:30616"/>
    </ligand>
</feature>
<comment type="caution">
    <text evidence="16">Lacks conserved residue(s) required for the propagation of feature annotation.</text>
</comment>
<dbReference type="HAMAP" id="MF_01274">
    <property type="entry name" value="Pantothen_kinase_3"/>
    <property type="match status" value="1"/>
</dbReference>
<comment type="subcellular location">
    <subcellularLocation>
        <location evidence="3 16">Cytoplasm</location>
    </subcellularLocation>
</comment>
<evidence type="ECO:0000256" key="5">
    <source>
        <dbReference type="ARBA" id="ARBA00011738"/>
    </source>
</evidence>
<evidence type="ECO:0000256" key="1">
    <source>
        <dbReference type="ARBA" id="ARBA00001206"/>
    </source>
</evidence>
<name>A0A1G6NV47_9BACI</name>
<evidence type="ECO:0000256" key="8">
    <source>
        <dbReference type="ARBA" id="ARBA00022679"/>
    </source>
</evidence>
<dbReference type="SUPFAM" id="SSF53067">
    <property type="entry name" value="Actin-like ATPase domain"/>
    <property type="match status" value="2"/>
</dbReference>
<dbReference type="PANTHER" id="PTHR34265">
    <property type="entry name" value="TYPE III PANTOTHENATE KINASE"/>
    <property type="match status" value="1"/>
</dbReference>
<keyword evidence="13 16" id="KW-0173">Coenzyme A biosynthesis</keyword>
<keyword evidence="8 16" id="KW-0808">Transferase</keyword>
<comment type="function">
    <text evidence="16">Catalyzes the phosphorylation of pantothenate (Pan), the first step in CoA biosynthesis.</text>
</comment>
<evidence type="ECO:0000256" key="16">
    <source>
        <dbReference type="HAMAP-Rule" id="MF_01274"/>
    </source>
</evidence>
<sequence>MLLVLDVGNSSVTVGLYETDTFIATFRMATKAEKTSDEYAMLLQRFFHYKEKSFADVDAVMMSSVVPTMTHRLTQMCQDYIGIGPLVIGPGVKTGLNIQTDNPKEVGADRIASAVAAIAHYGTPAIVVDIGTATTFTYIDQARCYKGGVIAPGAAICAEALYTQAAKLPKLELSRPLSVIGHTTSASMQSGIYIGHVALIDGVLSRMIDEARLTDVHVIATGGLAHLFYEDVAQLTFLDEHLVLKGLKVIYEKNKVK</sequence>
<proteinExistence type="inferred from homology"/>
<dbReference type="CDD" id="cd24015">
    <property type="entry name" value="ASKHA_NBD_PanK-III"/>
    <property type="match status" value="1"/>
</dbReference>
<gene>
    <name evidence="16" type="primary">coaX</name>
    <name evidence="17" type="ORF">SAMN05421737_11366</name>
</gene>
<dbReference type="GO" id="GO:0005737">
    <property type="term" value="C:cytoplasm"/>
    <property type="evidence" value="ECO:0007669"/>
    <property type="project" value="UniProtKB-SubCell"/>
</dbReference>
<dbReference type="InterPro" id="IPR043129">
    <property type="entry name" value="ATPase_NBD"/>
</dbReference>
<dbReference type="NCBIfam" id="TIGR00671">
    <property type="entry name" value="baf"/>
    <property type="match status" value="1"/>
</dbReference>
<dbReference type="EMBL" id="FMYM01000013">
    <property type="protein sequence ID" value="SDC71107.1"/>
    <property type="molecule type" value="Genomic_DNA"/>
</dbReference>
<dbReference type="GO" id="GO:0005524">
    <property type="term" value="F:ATP binding"/>
    <property type="evidence" value="ECO:0007669"/>
    <property type="project" value="UniProtKB-UniRule"/>
</dbReference>
<dbReference type="GO" id="GO:0004594">
    <property type="term" value="F:pantothenate kinase activity"/>
    <property type="evidence" value="ECO:0007669"/>
    <property type="project" value="UniProtKB-UniRule"/>
</dbReference>
<dbReference type="Gene3D" id="3.30.420.40">
    <property type="match status" value="2"/>
</dbReference>
<evidence type="ECO:0000256" key="14">
    <source>
        <dbReference type="ARBA" id="ARBA00038036"/>
    </source>
</evidence>
<evidence type="ECO:0000313" key="17">
    <source>
        <dbReference type="EMBL" id="SDC71107.1"/>
    </source>
</evidence>
<comment type="cofactor">
    <cofactor evidence="16">
        <name>NH4(+)</name>
        <dbReference type="ChEBI" id="CHEBI:28938"/>
    </cofactor>
    <cofactor evidence="16">
        <name>K(+)</name>
        <dbReference type="ChEBI" id="CHEBI:29103"/>
    </cofactor>
    <text evidence="16">A monovalent cation. Ammonium or potassium.</text>
</comment>
<dbReference type="NCBIfam" id="NF009855">
    <property type="entry name" value="PRK13321.1"/>
    <property type="match status" value="1"/>
</dbReference>
<comment type="catalytic activity">
    <reaction evidence="1 16">
        <text>(R)-pantothenate + ATP = (R)-4'-phosphopantothenate + ADP + H(+)</text>
        <dbReference type="Rhea" id="RHEA:16373"/>
        <dbReference type="ChEBI" id="CHEBI:10986"/>
        <dbReference type="ChEBI" id="CHEBI:15378"/>
        <dbReference type="ChEBI" id="CHEBI:29032"/>
        <dbReference type="ChEBI" id="CHEBI:30616"/>
        <dbReference type="ChEBI" id="CHEBI:456216"/>
        <dbReference type="EC" id="2.7.1.33"/>
    </reaction>
</comment>
<evidence type="ECO:0000256" key="6">
    <source>
        <dbReference type="ARBA" id="ARBA00012102"/>
    </source>
</evidence>
<feature type="binding site" evidence="16">
    <location>
        <position position="129"/>
    </location>
    <ligand>
        <name>K(+)</name>
        <dbReference type="ChEBI" id="CHEBI:29103"/>
    </ligand>
</feature>
<protein>
    <recommendedName>
        <fullName evidence="15 16">Type III pantothenate kinase</fullName>
        <ecNumber evidence="6 16">2.7.1.33</ecNumber>
    </recommendedName>
    <alternativeName>
        <fullName evidence="16">PanK-III</fullName>
    </alternativeName>
    <alternativeName>
        <fullName evidence="16">Pantothenic acid kinase</fullName>
    </alternativeName>
</protein>
<evidence type="ECO:0000256" key="13">
    <source>
        <dbReference type="ARBA" id="ARBA00022993"/>
    </source>
</evidence>
<keyword evidence="11 16" id="KW-0067">ATP-binding</keyword>
<comment type="cofactor">
    <cofactor evidence="2">
        <name>K(+)</name>
        <dbReference type="ChEBI" id="CHEBI:29103"/>
    </cofactor>
</comment>
<dbReference type="GO" id="GO:0015937">
    <property type="term" value="P:coenzyme A biosynthetic process"/>
    <property type="evidence" value="ECO:0007669"/>
    <property type="project" value="UniProtKB-UniRule"/>
</dbReference>
<keyword evidence="10 16" id="KW-0418">Kinase</keyword>
<evidence type="ECO:0000256" key="10">
    <source>
        <dbReference type="ARBA" id="ARBA00022777"/>
    </source>
</evidence>
<dbReference type="Pfam" id="PF03309">
    <property type="entry name" value="Pan_kinase"/>
    <property type="match status" value="1"/>
</dbReference>
<dbReference type="AlphaFoldDB" id="A0A1G6NV47"/>
<comment type="similarity">
    <text evidence="14 16">Belongs to the type III pantothenate kinase family.</text>
</comment>
<dbReference type="PANTHER" id="PTHR34265:SF1">
    <property type="entry name" value="TYPE III PANTOTHENATE KINASE"/>
    <property type="match status" value="1"/>
</dbReference>
<comment type="pathway">
    <text evidence="4 16">Cofactor biosynthesis; coenzyme A biosynthesis; CoA from (R)-pantothenate: step 1/5.</text>
</comment>
<evidence type="ECO:0000256" key="9">
    <source>
        <dbReference type="ARBA" id="ARBA00022741"/>
    </source>
</evidence>
<reference evidence="18" key="1">
    <citation type="submission" date="2016-09" db="EMBL/GenBank/DDBJ databases">
        <authorList>
            <person name="Varghese N."/>
            <person name="Submissions S."/>
        </authorList>
    </citation>
    <scope>NUCLEOTIDE SEQUENCE [LARGE SCALE GENOMIC DNA]</scope>
    <source>
        <strain evidence="18">25nlg</strain>
    </source>
</reference>
<dbReference type="RefSeq" id="WP_090776617.1">
    <property type="nucleotide sequence ID" value="NZ_FMYM01000013.1"/>
</dbReference>
<accession>A0A1G6NV47</accession>
<keyword evidence="16" id="KW-0479">Metal-binding</keyword>
<feature type="binding site" evidence="16">
    <location>
        <position position="132"/>
    </location>
    <ligand>
        <name>ATP</name>
        <dbReference type="ChEBI" id="CHEBI:30616"/>
    </ligand>
</feature>
<dbReference type="GO" id="GO:0046872">
    <property type="term" value="F:metal ion binding"/>
    <property type="evidence" value="ECO:0007669"/>
    <property type="project" value="UniProtKB-KW"/>
</dbReference>